<protein>
    <submittedName>
        <fullName evidence="7">LysR family transcriptional regulator</fullName>
    </submittedName>
</protein>
<evidence type="ECO:0000256" key="3">
    <source>
        <dbReference type="ARBA" id="ARBA00023125"/>
    </source>
</evidence>
<dbReference type="EMBL" id="JAXCLA010000001">
    <property type="protein sequence ID" value="MDY0743311.1"/>
    <property type="molecule type" value="Genomic_DNA"/>
</dbReference>
<evidence type="ECO:0000256" key="1">
    <source>
        <dbReference type="ARBA" id="ARBA00009437"/>
    </source>
</evidence>
<evidence type="ECO:0000259" key="6">
    <source>
        <dbReference type="PROSITE" id="PS50931"/>
    </source>
</evidence>
<name>A0ABU5DBY1_9BURK</name>
<feature type="region of interest" description="Disordered" evidence="5">
    <location>
        <begin position="285"/>
        <end position="309"/>
    </location>
</feature>
<dbReference type="SUPFAM" id="SSF46785">
    <property type="entry name" value="Winged helix' DNA-binding domain"/>
    <property type="match status" value="1"/>
</dbReference>
<evidence type="ECO:0000256" key="2">
    <source>
        <dbReference type="ARBA" id="ARBA00023015"/>
    </source>
</evidence>
<keyword evidence="8" id="KW-1185">Reference proteome</keyword>
<dbReference type="InterPro" id="IPR036388">
    <property type="entry name" value="WH-like_DNA-bd_sf"/>
</dbReference>
<reference evidence="7 8" key="1">
    <citation type="submission" date="2023-11" db="EMBL/GenBank/DDBJ databases">
        <title>Paucibacter sp. nov., isolated from fresh soil in Korea.</title>
        <authorList>
            <person name="Le N.T.T."/>
        </authorList>
    </citation>
    <scope>NUCLEOTIDE SEQUENCE [LARGE SCALE GENOMIC DNA]</scope>
    <source>
        <strain evidence="7 8">R3-3</strain>
    </source>
</reference>
<dbReference type="Gene3D" id="3.40.190.10">
    <property type="entry name" value="Periplasmic binding protein-like II"/>
    <property type="match status" value="1"/>
</dbReference>
<evidence type="ECO:0000313" key="8">
    <source>
        <dbReference type="Proteomes" id="UP001285263"/>
    </source>
</evidence>
<dbReference type="CDD" id="cd05466">
    <property type="entry name" value="PBP2_LTTR_substrate"/>
    <property type="match status" value="1"/>
</dbReference>
<dbReference type="Gene3D" id="1.10.10.10">
    <property type="entry name" value="Winged helix-like DNA-binding domain superfamily/Winged helix DNA-binding domain"/>
    <property type="match status" value="1"/>
</dbReference>
<dbReference type="InterPro" id="IPR000847">
    <property type="entry name" value="LysR_HTH_N"/>
</dbReference>
<dbReference type="SUPFAM" id="SSF53850">
    <property type="entry name" value="Periplasmic binding protein-like II"/>
    <property type="match status" value="1"/>
</dbReference>
<accession>A0ABU5DBY1</accession>
<keyword evidence="2" id="KW-0805">Transcription regulation</keyword>
<gene>
    <name evidence="7" type="ORF">SNE35_02280</name>
</gene>
<evidence type="ECO:0000256" key="4">
    <source>
        <dbReference type="ARBA" id="ARBA00023163"/>
    </source>
</evidence>
<dbReference type="Pfam" id="PF03466">
    <property type="entry name" value="LysR_substrate"/>
    <property type="match status" value="1"/>
</dbReference>
<comment type="caution">
    <text evidence="7">The sequence shown here is derived from an EMBL/GenBank/DDBJ whole genome shotgun (WGS) entry which is preliminary data.</text>
</comment>
<proteinExistence type="inferred from homology"/>
<dbReference type="PANTHER" id="PTHR30579:SF8">
    <property type="entry name" value="HTH-TYPE TRANSCRIPTIONAL REGULATOR HDFR"/>
    <property type="match status" value="1"/>
</dbReference>
<feature type="domain" description="HTH lysR-type" evidence="6">
    <location>
        <begin position="1"/>
        <end position="58"/>
    </location>
</feature>
<organism evidence="7 8">
    <name type="scientific">Roseateles agri</name>
    <dbReference type="NCBI Taxonomy" id="3098619"/>
    <lineage>
        <taxon>Bacteria</taxon>
        <taxon>Pseudomonadati</taxon>
        <taxon>Pseudomonadota</taxon>
        <taxon>Betaproteobacteria</taxon>
        <taxon>Burkholderiales</taxon>
        <taxon>Sphaerotilaceae</taxon>
        <taxon>Roseateles</taxon>
    </lineage>
</organism>
<evidence type="ECO:0000256" key="5">
    <source>
        <dbReference type="SAM" id="MobiDB-lite"/>
    </source>
</evidence>
<keyword evidence="4" id="KW-0804">Transcription</keyword>
<dbReference type="PROSITE" id="PS50931">
    <property type="entry name" value="HTH_LYSR"/>
    <property type="match status" value="1"/>
</dbReference>
<dbReference type="PRINTS" id="PR00039">
    <property type="entry name" value="HTHLYSR"/>
</dbReference>
<feature type="compositionally biased region" description="Low complexity" evidence="5">
    <location>
        <begin position="285"/>
        <end position="301"/>
    </location>
</feature>
<dbReference type="RefSeq" id="WP_320421178.1">
    <property type="nucleotide sequence ID" value="NZ_JAXCLA010000001.1"/>
</dbReference>
<dbReference type="Pfam" id="PF00126">
    <property type="entry name" value="HTH_1"/>
    <property type="match status" value="1"/>
</dbReference>
<comment type="similarity">
    <text evidence="1">Belongs to the LysR transcriptional regulatory family.</text>
</comment>
<dbReference type="InterPro" id="IPR050176">
    <property type="entry name" value="LTTR"/>
</dbReference>
<dbReference type="InterPro" id="IPR005119">
    <property type="entry name" value="LysR_subst-bd"/>
</dbReference>
<dbReference type="PANTHER" id="PTHR30579">
    <property type="entry name" value="TRANSCRIPTIONAL REGULATOR"/>
    <property type="match status" value="1"/>
</dbReference>
<keyword evidence="3" id="KW-0238">DNA-binding</keyword>
<sequence length="309" mass="33710">MDITLARTFLGIVAAGSFIRAAENLHVTQTAVSARVRTLEDLLGAKLFVRNKAGASLTPAGEQFRQYASMLVQVWERARNQVAVPAGRQYVLTMGCEQSLWDPLLLDWLLWMRTAAPQLALRTEVGEPSDLIDRVASGMLDMAVVYAPQQRPGLRIELLIEEKLVLVTTRKRGQKLDPADYIYVDWGPEFAAQHSLAFPELSQPAVSAGLGPLGREYVLAAGGSGYFRLAVVQQHLESGRLRRVRGAPEFLYPAYAVFAEGADLSTIKPALEGLRHATGTLQLTTAAPVVPTAEPPRSGGVRSRRSPAR</sequence>
<dbReference type="InterPro" id="IPR036390">
    <property type="entry name" value="WH_DNA-bd_sf"/>
</dbReference>
<dbReference type="Proteomes" id="UP001285263">
    <property type="component" value="Unassembled WGS sequence"/>
</dbReference>
<evidence type="ECO:0000313" key="7">
    <source>
        <dbReference type="EMBL" id="MDY0743311.1"/>
    </source>
</evidence>